<evidence type="ECO:0000313" key="3">
    <source>
        <dbReference type="Proteomes" id="UP000035720"/>
    </source>
</evidence>
<keyword evidence="2" id="KW-0808">Transferase</keyword>
<gene>
    <name evidence="2" type="ORF">BN13_190006</name>
</gene>
<dbReference type="InterPro" id="IPR029044">
    <property type="entry name" value="Nucleotide-diphossugar_trans"/>
</dbReference>
<dbReference type="PANTHER" id="PTHR43630:SF2">
    <property type="entry name" value="GLYCOSYLTRANSFERASE"/>
    <property type="match status" value="1"/>
</dbReference>
<accession>A0A077M5M8</accession>
<dbReference type="SUPFAM" id="SSF53448">
    <property type="entry name" value="Nucleotide-diphospho-sugar transferases"/>
    <property type="match status" value="1"/>
</dbReference>
<reference evidence="2 3" key="1">
    <citation type="journal article" date="2013" name="ISME J.">
        <title>A metabolic model for members of the genus Tetrasphaera involved in enhanced biological phosphorus removal.</title>
        <authorList>
            <person name="Kristiansen R."/>
            <person name="Nguyen H.T.T."/>
            <person name="Saunders A.M."/>
            <person name="Nielsen J.L."/>
            <person name="Wimmer R."/>
            <person name="Le V.Q."/>
            <person name="McIlroy S.J."/>
            <person name="Petrovski S."/>
            <person name="Seviour R.J."/>
            <person name="Calteau A."/>
            <person name="Nielsen K.L."/>
            <person name="Nielsen P.H."/>
        </authorList>
    </citation>
    <scope>NUCLEOTIDE SEQUENCE [LARGE SCALE GENOMIC DNA]</scope>
    <source>
        <strain evidence="2 3">Ben 74</strain>
    </source>
</reference>
<dbReference type="GO" id="GO:0016740">
    <property type="term" value="F:transferase activity"/>
    <property type="evidence" value="ECO:0007669"/>
    <property type="project" value="UniProtKB-KW"/>
</dbReference>
<proteinExistence type="predicted"/>
<dbReference type="AlphaFoldDB" id="A0A077M5M8"/>
<sequence length="294" mass="31986">MVPVESPIPPQGKTVSDLPAAHQPKVSVIVPTKNVERTMERCLRSIAAQSWGNVELVVVDNFSTDSTFEVAQQYADTAVQAGPERSAQRNLAIDLATGDYILWIDADMVLTPRVIEDAMDYALARDLTGVFIPEVTVGDGFWTACRALERKCYVGVEMIEAPRLIKRSWFVENGGFVADVAGQEDAELRMRMLDQGVPMGHIETYILHDEGRMTFADIMRKRYYYGKSLPAYNRAQPGAISKQGAATLQAMVKGLPILAGDPVHGAALVGLRACEAVAYAAGAASVNLTNRRAA</sequence>
<dbReference type="Proteomes" id="UP000035720">
    <property type="component" value="Unassembled WGS sequence"/>
</dbReference>
<name>A0A077M5M8_9MICO</name>
<keyword evidence="3" id="KW-1185">Reference proteome</keyword>
<evidence type="ECO:0000313" key="2">
    <source>
        <dbReference type="EMBL" id="CCI52601.1"/>
    </source>
</evidence>
<comment type="caution">
    <text evidence="2">The sequence shown here is derived from an EMBL/GenBank/DDBJ whole genome shotgun (WGS) entry which is preliminary data.</text>
</comment>
<evidence type="ECO:0000259" key="1">
    <source>
        <dbReference type="Pfam" id="PF00535"/>
    </source>
</evidence>
<dbReference type="InterPro" id="IPR001173">
    <property type="entry name" value="Glyco_trans_2-like"/>
</dbReference>
<feature type="domain" description="Glycosyltransferase 2-like" evidence="1">
    <location>
        <begin position="27"/>
        <end position="143"/>
    </location>
</feature>
<dbReference type="EMBL" id="CAJC01000101">
    <property type="protein sequence ID" value="CCI52601.1"/>
    <property type="molecule type" value="Genomic_DNA"/>
</dbReference>
<dbReference type="STRING" id="1193518.BN13_190006"/>
<protein>
    <submittedName>
        <fullName evidence="2">Putative glycosyltransferase</fullName>
    </submittedName>
</protein>
<dbReference type="Pfam" id="PF00535">
    <property type="entry name" value="Glycos_transf_2"/>
    <property type="match status" value="1"/>
</dbReference>
<dbReference type="CDD" id="cd00761">
    <property type="entry name" value="Glyco_tranf_GTA_type"/>
    <property type="match status" value="1"/>
</dbReference>
<organism evidence="2 3">
    <name type="scientific">Nostocoides jenkinsii Ben 74</name>
    <dbReference type="NCBI Taxonomy" id="1193518"/>
    <lineage>
        <taxon>Bacteria</taxon>
        <taxon>Bacillati</taxon>
        <taxon>Actinomycetota</taxon>
        <taxon>Actinomycetes</taxon>
        <taxon>Micrococcales</taxon>
        <taxon>Intrasporangiaceae</taxon>
        <taxon>Nostocoides</taxon>
    </lineage>
</organism>
<dbReference type="PANTHER" id="PTHR43630">
    <property type="entry name" value="POLY-BETA-1,6-N-ACETYL-D-GLUCOSAMINE SYNTHASE"/>
    <property type="match status" value="1"/>
</dbReference>
<dbReference type="Gene3D" id="3.90.550.10">
    <property type="entry name" value="Spore Coat Polysaccharide Biosynthesis Protein SpsA, Chain A"/>
    <property type="match status" value="1"/>
</dbReference>